<gene>
    <name evidence="3" type="ORF">BN11_310040</name>
</gene>
<evidence type="ECO:0000313" key="4">
    <source>
        <dbReference type="Proteomes" id="UP000035763"/>
    </source>
</evidence>
<dbReference type="EMBL" id="CAJA01000235">
    <property type="protein sequence ID" value="CCH73686.1"/>
    <property type="molecule type" value="Genomic_DNA"/>
</dbReference>
<evidence type="ECO:0000313" key="3">
    <source>
        <dbReference type="EMBL" id="CCH73686.1"/>
    </source>
</evidence>
<dbReference type="AlphaFoldDB" id="W6JY60"/>
<feature type="signal peptide" evidence="2">
    <location>
        <begin position="1"/>
        <end position="24"/>
    </location>
</feature>
<organism evidence="3 4">
    <name type="scientific">Nostocoides australiense Ben110</name>
    <dbReference type="NCBI Taxonomy" id="1193182"/>
    <lineage>
        <taxon>Bacteria</taxon>
        <taxon>Bacillati</taxon>
        <taxon>Actinomycetota</taxon>
        <taxon>Actinomycetes</taxon>
        <taxon>Micrococcales</taxon>
        <taxon>Intrasporangiaceae</taxon>
        <taxon>Nostocoides</taxon>
    </lineage>
</organism>
<evidence type="ECO:0000256" key="2">
    <source>
        <dbReference type="SAM" id="SignalP"/>
    </source>
</evidence>
<name>W6JY60_9MICO</name>
<keyword evidence="2" id="KW-0732">Signal</keyword>
<evidence type="ECO:0000256" key="1">
    <source>
        <dbReference type="SAM" id="MobiDB-lite"/>
    </source>
</evidence>
<proteinExistence type="predicted"/>
<dbReference type="Proteomes" id="UP000035763">
    <property type="component" value="Unassembled WGS sequence"/>
</dbReference>
<feature type="region of interest" description="Disordered" evidence="1">
    <location>
        <begin position="27"/>
        <end position="68"/>
    </location>
</feature>
<dbReference type="PROSITE" id="PS51257">
    <property type="entry name" value="PROKAR_LIPOPROTEIN"/>
    <property type="match status" value="1"/>
</dbReference>
<feature type="compositionally biased region" description="Low complexity" evidence="1">
    <location>
        <begin position="27"/>
        <end position="63"/>
    </location>
</feature>
<keyword evidence="4" id="KW-1185">Reference proteome</keyword>
<feature type="chain" id="PRO_5038827442" description="Lipoprotein" evidence="2">
    <location>
        <begin position="25"/>
        <end position="159"/>
    </location>
</feature>
<comment type="caution">
    <text evidence="3">The sequence shown here is derived from an EMBL/GenBank/DDBJ whole genome shotgun (WGS) entry which is preliminary data.</text>
</comment>
<accession>W6JY60</accession>
<protein>
    <recommendedName>
        <fullName evidence="5">Lipoprotein</fullName>
    </recommendedName>
</protein>
<evidence type="ECO:0008006" key="5">
    <source>
        <dbReference type="Google" id="ProtNLM"/>
    </source>
</evidence>
<reference evidence="3 4" key="1">
    <citation type="journal article" date="2013" name="ISME J.">
        <title>A metabolic model for members of the genus Tetrasphaera involved in enhanced biological phosphorus removal.</title>
        <authorList>
            <person name="Kristiansen R."/>
            <person name="Nguyen H.T.T."/>
            <person name="Saunders A.M."/>
            <person name="Nielsen J.L."/>
            <person name="Wimmer R."/>
            <person name="Le V.Q."/>
            <person name="McIlroy S.J."/>
            <person name="Petrovski S."/>
            <person name="Seviour R.J."/>
            <person name="Calteau A."/>
            <person name="Nielsen K.L."/>
            <person name="Nielsen P.H."/>
        </authorList>
    </citation>
    <scope>NUCLEOTIDE SEQUENCE [LARGE SCALE GENOMIC DNA]</scope>
    <source>
        <strain evidence="3 4">Ben110</strain>
    </source>
</reference>
<sequence>MSAKRISTMTAAVAAAALSLTACGEGNSTGTSAAASTDRATTSVATGATASGASSSDGTNSAAPGNVDVKVGDTIDAMELGKRTQAALKAAKTAHAEIADDSSGTMSMDIDMATMDFALSGDLGGQNFEIRKVGERLFMGGMPDMPGGKKWLRAASRTS</sequence>